<feature type="region of interest" description="Disordered" evidence="1">
    <location>
        <begin position="105"/>
        <end position="126"/>
    </location>
</feature>
<accession>A0A4C1WXG1</accession>
<name>A0A4C1WXG1_EUMVA</name>
<evidence type="ECO:0000313" key="3">
    <source>
        <dbReference type="Proteomes" id="UP000299102"/>
    </source>
</evidence>
<dbReference type="OrthoDB" id="7468259at2759"/>
<dbReference type="EMBL" id="BGZK01000656">
    <property type="protein sequence ID" value="GBP54869.1"/>
    <property type="molecule type" value="Genomic_DNA"/>
</dbReference>
<sequence length="126" mass="14411">MDTHRSHQCVVGFLWRHKISGGAGGEYGDGERSRLLELSLTGRNEITEIVISRQYSVSVWYFGEAVDNTDMRIQNEYSNVFQNLPQVFELLLGILERKPEILEEDSAVSKRESQKIKGNSDNEIHL</sequence>
<gene>
    <name evidence="2" type="ORF">EVAR_11621_1</name>
</gene>
<proteinExistence type="predicted"/>
<comment type="caution">
    <text evidence="2">The sequence shown here is derived from an EMBL/GenBank/DDBJ whole genome shotgun (WGS) entry which is preliminary data.</text>
</comment>
<reference evidence="2 3" key="1">
    <citation type="journal article" date="2019" name="Commun. Biol.">
        <title>The bagworm genome reveals a unique fibroin gene that provides high tensile strength.</title>
        <authorList>
            <person name="Kono N."/>
            <person name="Nakamura H."/>
            <person name="Ohtoshi R."/>
            <person name="Tomita M."/>
            <person name="Numata K."/>
            <person name="Arakawa K."/>
        </authorList>
    </citation>
    <scope>NUCLEOTIDE SEQUENCE [LARGE SCALE GENOMIC DNA]</scope>
</reference>
<dbReference type="AlphaFoldDB" id="A0A4C1WXG1"/>
<organism evidence="2 3">
    <name type="scientific">Eumeta variegata</name>
    <name type="common">Bagworm moth</name>
    <name type="synonym">Eumeta japonica</name>
    <dbReference type="NCBI Taxonomy" id="151549"/>
    <lineage>
        <taxon>Eukaryota</taxon>
        <taxon>Metazoa</taxon>
        <taxon>Ecdysozoa</taxon>
        <taxon>Arthropoda</taxon>
        <taxon>Hexapoda</taxon>
        <taxon>Insecta</taxon>
        <taxon>Pterygota</taxon>
        <taxon>Neoptera</taxon>
        <taxon>Endopterygota</taxon>
        <taxon>Lepidoptera</taxon>
        <taxon>Glossata</taxon>
        <taxon>Ditrysia</taxon>
        <taxon>Tineoidea</taxon>
        <taxon>Psychidae</taxon>
        <taxon>Oiketicinae</taxon>
        <taxon>Eumeta</taxon>
    </lineage>
</organism>
<evidence type="ECO:0000313" key="2">
    <source>
        <dbReference type="EMBL" id="GBP54869.1"/>
    </source>
</evidence>
<evidence type="ECO:0000256" key="1">
    <source>
        <dbReference type="SAM" id="MobiDB-lite"/>
    </source>
</evidence>
<protein>
    <submittedName>
        <fullName evidence="2">Uncharacterized protein</fullName>
    </submittedName>
</protein>
<dbReference type="Proteomes" id="UP000299102">
    <property type="component" value="Unassembled WGS sequence"/>
</dbReference>
<keyword evidence="3" id="KW-1185">Reference proteome</keyword>